<name>B8CZU3_HALOH</name>
<feature type="transmembrane region" description="Helical" evidence="7">
    <location>
        <begin position="210"/>
        <end position="233"/>
    </location>
</feature>
<evidence type="ECO:0000256" key="2">
    <source>
        <dbReference type="ARBA" id="ARBA00022448"/>
    </source>
</evidence>
<keyword evidence="3" id="KW-1003">Cell membrane</keyword>
<dbReference type="EMBL" id="CP001098">
    <property type="protein sequence ID" value="ACL70795.1"/>
    <property type="molecule type" value="Genomic_DNA"/>
</dbReference>
<evidence type="ECO:0000313" key="9">
    <source>
        <dbReference type="EMBL" id="ACL70795.1"/>
    </source>
</evidence>
<comment type="subcellular location">
    <subcellularLocation>
        <location evidence="1 7">Cell membrane</location>
        <topology evidence="1 7">Multi-pass membrane protein</topology>
    </subcellularLocation>
</comment>
<evidence type="ECO:0000256" key="3">
    <source>
        <dbReference type="ARBA" id="ARBA00022475"/>
    </source>
</evidence>
<feature type="transmembrane region" description="Helical" evidence="7">
    <location>
        <begin position="85"/>
        <end position="109"/>
    </location>
</feature>
<proteinExistence type="inferred from homology"/>
<organism evidence="9 10">
    <name type="scientific">Halothermothrix orenii (strain H 168 / OCM 544 / DSM 9562)</name>
    <dbReference type="NCBI Taxonomy" id="373903"/>
    <lineage>
        <taxon>Bacteria</taxon>
        <taxon>Bacillati</taxon>
        <taxon>Bacillota</taxon>
        <taxon>Clostridia</taxon>
        <taxon>Halanaerobiales</taxon>
        <taxon>Halothermotrichaceae</taxon>
        <taxon>Halothermothrix</taxon>
    </lineage>
</organism>
<dbReference type="Pfam" id="PF00528">
    <property type="entry name" value="BPD_transp_1"/>
    <property type="match status" value="1"/>
</dbReference>
<dbReference type="PROSITE" id="PS50928">
    <property type="entry name" value="ABC_TM1"/>
    <property type="match status" value="1"/>
</dbReference>
<dbReference type="RefSeq" id="WP_015923764.1">
    <property type="nucleotide sequence ID" value="NC_011899.1"/>
</dbReference>
<evidence type="ECO:0000256" key="1">
    <source>
        <dbReference type="ARBA" id="ARBA00004651"/>
    </source>
</evidence>
<dbReference type="Proteomes" id="UP000000719">
    <property type="component" value="Chromosome"/>
</dbReference>
<evidence type="ECO:0000256" key="5">
    <source>
        <dbReference type="ARBA" id="ARBA00022989"/>
    </source>
</evidence>
<keyword evidence="4 7" id="KW-0812">Transmembrane</keyword>
<dbReference type="PANTHER" id="PTHR43744:SF8">
    <property type="entry name" value="SN-GLYCEROL-3-PHOSPHATE TRANSPORT SYSTEM PERMEASE PROTEIN UGPE"/>
    <property type="match status" value="1"/>
</dbReference>
<dbReference type="HOGENOM" id="CLU_016047_1_2_9"/>
<evidence type="ECO:0000313" key="10">
    <source>
        <dbReference type="Proteomes" id="UP000000719"/>
    </source>
</evidence>
<dbReference type="InterPro" id="IPR035906">
    <property type="entry name" value="MetI-like_sf"/>
</dbReference>
<keyword evidence="10" id="KW-1185">Reference proteome</keyword>
<feature type="transmembrane region" description="Helical" evidence="7">
    <location>
        <begin position="121"/>
        <end position="142"/>
    </location>
</feature>
<feature type="transmembrane region" description="Helical" evidence="7">
    <location>
        <begin position="253"/>
        <end position="277"/>
    </location>
</feature>
<comment type="similarity">
    <text evidence="7">Belongs to the binding-protein-dependent transport system permease family.</text>
</comment>
<dbReference type="AlphaFoldDB" id="B8CZU3"/>
<accession>B8CZU3</accession>
<feature type="transmembrane region" description="Helical" evidence="7">
    <location>
        <begin position="25"/>
        <end position="47"/>
    </location>
</feature>
<protein>
    <submittedName>
        <fullName evidence="9">Monosaccharide-transporting ATPase</fullName>
        <ecNumber evidence="9">3.6.3.17</ecNumber>
    </submittedName>
</protein>
<keyword evidence="9" id="KW-0378">Hydrolase</keyword>
<feature type="transmembrane region" description="Helical" evidence="7">
    <location>
        <begin position="154"/>
        <end position="173"/>
    </location>
</feature>
<keyword evidence="2 7" id="KW-0813">Transport</keyword>
<evidence type="ECO:0000256" key="7">
    <source>
        <dbReference type="RuleBase" id="RU363032"/>
    </source>
</evidence>
<evidence type="ECO:0000256" key="6">
    <source>
        <dbReference type="ARBA" id="ARBA00023136"/>
    </source>
</evidence>
<evidence type="ECO:0000259" key="8">
    <source>
        <dbReference type="PROSITE" id="PS50928"/>
    </source>
</evidence>
<feature type="domain" description="ABC transmembrane type-1" evidence="8">
    <location>
        <begin position="86"/>
        <end position="277"/>
    </location>
</feature>
<dbReference type="EC" id="3.6.3.17" evidence="9"/>
<dbReference type="InterPro" id="IPR000515">
    <property type="entry name" value="MetI-like"/>
</dbReference>
<dbReference type="KEGG" id="hor:Hore_20500"/>
<dbReference type="PANTHER" id="PTHR43744">
    <property type="entry name" value="ABC TRANSPORTER PERMEASE PROTEIN MG189-RELATED-RELATED"/>
    <property type="match status" value="1"/>
</dbReference>
<keyword evidence="6 7" id="KW-0472">Membrane</keyword>
<dbReference type="Gene3D" id="1.10.3720.10">
    <property type="entry name" value="MetI-like"/>
    <property type="match status" value="1"/>
</dbReference>
<dbReference type="GO" id="GO:0055085">
    <property type="term" value="P:transmembrane transport"/>
    <property type="evidence" value="ECO:0007669"/>
    <property type="project" value="InterPro"/>
</dbReference>
<dbReference type="GO" id="GO:0016787">
    <property type="term" value="F:hydrolase activity"/>
    <property type="evidence" value="ECO:0007669"/>
    <property type="project" value="UniProtKB-KW"/>
</dbReference>
<keyword evidence="5 7" id="KW-1133">Transmembrane helix</keyword>
<gene>
    <name evidence="9" type="ordered locus">Hore_20500</name>
</gene>
<reference evidence="9 10" key="1">
    <citation type="journal article" date="2009" name="PLoS ONE">
        <title>Genome analysis of the anaerobic thermohalophilic bacterium Halothermothrix orenii.</title>
        <authorList>
            <person name="Mavromatis K."/>
            <person name="Ivanova N."/>
            <person name="Anderson I."/>
            <person name="Lykidis A."/>
            <person name="Hooper S.D."/>
            <person name="Sun H."/>
            <person name="Kunin V."/>
            <person name="Lapidus A."/>
            <person name="Hugenholtz P."/>
            <person name="Patel B."/>
            <person name="Kyrpides N.C."/>
        </authorList>
    </citation>
    <scope>NUCLEOTIDE SEQUENCE [LARGE SCALE GENOMIC DNA]</scope>
    <source>
        <strain evidence="10">H 168 / OCM 544 / DSM 9562</strain>
    </source>
</reference>
<dbReference type="CDD" id="cd06261">
    <property type="entry name" value="TM_PBP2"/>
    <property type="match status" value="1"/>
</dbReference>
<sequence length="291" mass="32818">MPIVPTTTGVKKRKVAPKKSGFKQWIIFAIILSFVLVWLLPIFGAIVTSLRSMDDLLTNGFWSRPRSLSLVNFAKAWSEGMVGRYLYNSFVVTIPALIGTLFLSSLTGYALAHYKFKGNIIIYLTFVGGMLIPFQILMIPVFKLSNTLGIYNTYWGLVMIHMVFQMGFCTFFLRNFMKTIPYELSEAARIDGCSEFMIFWKIYLPLSKPALAAVGTLEFTWIFNDYLWALVLIRNDSFKPVTAGLATLKGHFIASWNVLVAGSLLASIPTLIVFIFLQRYFIEGLTMGSGK</sequence>
<dbReference type="GO" id="GO:0005886">
    <property type="term" value="C:plasma membrane"/>
    <property type="evidence" value="ECO:0007669"/>
    <property type="project" value="UniProtKB-SubCell"/>
</dbReference>
<dbReference type="eggNOG" id="COG0395">
    <property type="taxonomic scope" value="Bacteria"/>
</dbReference>
<dbReference type="STRING" id="373903.Hore_20500"/>
<evidence type="ECO:0000256" key="4">
    <source>
        <dbReference type="ARBA" id="ARBA00022692"/>
    </source>
</evidence>
<dbReference type="SUPFAM" id="SSF161098">
    <property type="entry name" value="MetI-like"/>
    <property type="match status" value="1"/>
</dbReference>